<comment type="caution">
    <text evidence="1">The sequence shown here is derived from an EMBL/GenBank/DDBJ whole genome shotgun (WGS) entry which is preliminary data.</text>
</comment>
<accession>A0A7J9N137</accession>
<organism evidence="1 2">
    <name type="scientific">Gossypium schwendimanii</name>
    <name type="common">Cotton</name>
    <dbReference type="NCBI Taxonomy" id="34291"/>
    <lineage>
        <taxon>Eukaryota</taxon>
        <taxon>Viridiplantae</taxon>
        <taxon>Streptophyta</taxon>
        <taxon>Embryophyta</taxon>
        <taxon>Tracheophyta</taxon>
        <taxon>Spermatophyta</taxon>
        <taxon>Magnoliopsida</taxon>
        <taxon>eudicotyledons</taxon>
        <taxon>Gunneridae</taxon>
        <taxon>Pentapetalae</taxon>
        <taxon>rosids</taxon>
        <taxon>malvids</taxon>
        <taxon>Malvales</taxon>
        <taxon>Malvaceae</taxon>
        <taxon>Malvoideae</taxon>
        <taxon>Gossypium</taxon>
    </lineage>
</organism>
<evidence type="ECO:0000313" key="2">
    <source>
        <dbReference type="Proteomes" id="UP000593576"/>
    </source>
</evidence>
<dbReference type="EMBL" id="JABFAF010267065">
    <property type="protein sequence ID" value="MBA0877075.1"/>
    <property type="molecule type" value="Genomic_DNA"/>
</dbReference>
<gene>
    <name evidence="1" type="ORF">Goshw_013381</name>
</gene>
<name>A0A7J9N137_GOSSC</name>
<sequence length="54" mass="5779">MPGSAVLAAGSDFQLVWTGLPDVVILARDIPFQGYPGLGYPILELSRLGISYSR</sequence>
<dbReference type="AlphaFoldDB" id="A0A7J9N137"/>
<reference evidence="1 2" key="1">
    <citation type="journal article" date="2019" name="Genome Biol. Evol.">
        <title>Insights into the evolution of the New World diploid cottons (Gossypium, subgenus Houzingenia) based on genome sequencing.</title>
        <authorList>
            <person name="Grover C.E."/>
            <person name="Arick M.A. 2nd"/>
            <person name="Thrash A."/>
            <person name="Conover J.L."/>
            <person name="Sanders W.S."/>
            <person name="Peterson D.G."/>
            <person name="Frelichowski J.E."/>
            <person name="Scheffler J.A."/>
            <person name="Scheffler B.E."/>
            <person name="Wendel J.F."/>
        </authorList>
    </citation>
    <scope>NUCLEOTIDE SEQUENCE [LARGE SCALE GENOMIC DNA]</scope>
    <source>
        <strain evidence="1">1</strain>
        <tissue evidence="1">Leaf</tissue>
    </source>
</reference>
<feature type="non-terminal residue" evidence="1">
    <location>
        <position position="54"/>
    </location>
</feature>
<keyword evidence="2" id="KW-1185">Reference proteome</keyword>
<proteinExistence type="predicted"/>
<evidence type="ECO:0000313" key="1">
    <source>
        <dbReference type="EMBL" id="MBA0877075.1"/>
    </source>
</evidence>
<protein>
    <submittedName>
        <fullName evidence="1">Uncharacterized protein</fullName>
    </submittedName>
</protein>
<dbReference type="Proteomes" id="UP000593576">
    <property type="component" value="Unassembled WGS sequence"/>
</dbReference>